<keyword evidence="4" id="KW-1185">Reference proteome</keyword>
<dbReference type="GO" id="GO:0009289">
    <property type="term" value="C:pilus"/>
    <property type="evidence" value="ECO:0007669"/>
    <property type="project" value="InterPro"/>
</dbReference>
<accession>A0AAU7J6U2</accession>
<dbReference type="Gene3D" id="2.60.40.1090">
    <property type="entry name" value="Fimbrial-type adhesion domain"/>
    <property type="match status" value="1"/>
</dbReference>
<dbReference type="AlphaFoldDB" id="A0AAU7J6U2"/>
<protein>
    <submittedName>
        <fullName evidence="3">Fimbrial protein</fullName>
    </submittedName>
</protein>
<feature type="domain" description="Fimbrial-type adhesion" evidence="2">
    <location>
        <begin position="152"/>
        <end position="285"/>
    </location>
</feature>
<evidence type="ECO:0000256" key="1">
    <source>
        <dbReference type="SAM" id="SignalP"/>
    </source>
</evidence>
<name>A0AAU7J6U2_9ENTR</name>
<dbReference type="KEGG" id="edy:F0320_10815"/>
<dbReference type="Proteomes" id="UP000323234">
    <property type="component" value="Chromosome"/>
</dbReference>
<evidence type="ECO:0000313" key="3">
    <source>
        <dbReference type="EMBL" id="XBN41839.1"/>
    </source>
</evidence>
<dbReference type="InterPro" id="IPR000259">
    <property type="entry name" value="Adhesion_dom_fimbrial"/>
</dbReference>
<organism evidence="3 4">
    <name type="scientific">Enterobacter dykesii</name>
    <dbReference type="NCBI Taxonomy" id="2797506"/>
    <lineage>
        <taxon>Bacteria</taxon>
        <taxon>Pseudomonadati</taxon>
        <taxon>Pseudomonadota</taxon>
        <taxon>Gammaproteobacteria</taxon>
        <taxon>Enterobacterales</taxon>
        <taxon>Enterobacteriaceae</taxon>
        <taxon>Enterobacter</taxon>
    </lineage>
</organism>
<feature type="chain" id="PRO_5043705936" evidence="1">
    <location>
        <begin position="20"/>
        <end position="287"/>
    </location>
</feature>
<keyword evidence="1" id="KW-0732">Signal</keyword>
<evidence type="ECO:0000259" key="2">
    <source>
        <dbReference type="Pfam" id="PF00419"/>
    </source>
</evidence>
<reference evidence="3" key="1">
    <citation type="submission" date="2023-05" db="EMBL/GenBank/DDBJ databases">
        <title>Complete genome sequence data from fresh produce 2nd batch.</title>
        <authorList>
            <person name="Stein M."/>
            <person name="Cho G.-S."/>
            <person name="Brinks E."/>
            <person name="Franz C.M.A.P."/>
        </authorList>
    </citation>
    <scope>NUCLEOTIDE SEQUENCE [LARGE SCALE GENOMIC DNA]</scope>
    <source>
        <strain evidence="3">E1</strain>
    </source>
</reference>
<evidence type="ECO:0000313" key="4">
    <source>
        <dbReference type="Proteomes" id="UP000323234"/>
    </source>
</evidence>
<sequence length="287" mass="29881">MNVFAFVIVMLMCQGSTTATVMGFSVDGSCGLPRYVPARSGGMADMHTFDQGKCGVNLQGTYYVPVSGNYTVGLARVSNGVRTDLFAMSTRYISATKPLNNQDVNPGTYSTWKYNGATSFDACDTLKAPDGKIYFLNTYGQCTGQKLPITPVVNTSCTINSGNALSVSLGSLDRATLPTTPSSGTAKHIKIPVSCTGGDVTVSMNITYTAITIGSTQAVKTSANGVGTAIIYNNAAVTPTSKATINLKSGSNTVDLGFQAIRDSAVAVKDIPTGAFTASATMVMTQQ</sequence>
<dbReference type="InterPro" id="IPR008966">
    <property type="entry name" value="Adhesion_dom_sf"/>
</dbReference>
<dbReference type="InterPro" id="IPR036937">
    <property type="entry name" value="Adhesion_dom_fimbrial_sf"/>
</dbReference>
<gene>
    <name evidence="3" type="ORF">F0320_10815</name>
</gene>
<dbReference type="EMBL" id="CP126604">
    <property type="protein sequence ID" value="XBN41839.1"/>
    <property type="molecule type" value="Genomic_DNA"/>
</dbReference>
<feature type="signal peptide" evidence="1">
    <location>
        <begin position="1"/>
        <end position="19"/>
    </location>
</feature>
<dbReference type="RefSeq" id="WP_149323776.1">
    <property type="nucleotide sequence ID" value="NZ_CP126604.1"/>
</dbReference>
<proteinExistence type="predicted"/>
<dbReference type="SUPFAM" id="SSF49401">
    <property type="entry name" value="Bacterial adhesins"/>
    <property type="match status" value="1"/>
</dbReference>
<dbReference type="GO" id="GO:0007155">
    <property type="term" value="P:cell adhesion"/>
    <property type="evidence" value="ECO:0007669"/>
    <property type="project" value="InterPro"/>
</dbReference>
<dbReference type="Pfam" id="PF00419">
    <property type="entry name" value="Fimbrial"/>
    <property type="match status" value="1"/>
</dbReference>